<reference evidence="2" key="1">
    <citation type="submission" date="2016-06" db="EMBL/GenBank/DDBJ databases">
        <authorList>
            <person name="Cuomo C."/>
            <person name="Litvintseva A."/>
            <person name="Heitman J."/>
            <person name="Chen Y."/>
            <person name="Sun S."/>
            <person name="Springer D."/>
            <person name="Dromer F."/>
            <person name="Young S."/>
            <person name="Zeng Q."/>
            <person name="Chapman S."/>
            <person name="Gujja S."/>
            <person name="Saif S."/>
            <person name="Birren B."/>
        </authorList>
    </citation>
    <scope>NUCLEOTIDE SEQUENCE</scope>
    <source>
        <strain evidence="2">CBS 7841</strain>
    </source>
</reference>
<feature type="region of interest" description="Disordered" evidence="1">
    <location>
        <begin position="205"/>
        <end position="233"/>
    </location>
</feature>
<feature type="compositionally biased region" description="Polar residues" evidence="1">
    <location>
        <begin position="158"/>
        <end position="177"/>
    </location>
</feature>
<feature type="compositionally biased region" description="Basic and acidic residues" evidence="1">
    <location>
        <begin position="690"/>
        <end position="708"/>
    </location>
</feature>
<dbReference type="GeneID" id="91086105"/>
<feature type="compositionally biased region" description="Basic and acidic residues" evidence="1">
    <location>
        <begin position="115"/>
        <end position="127"/>
    </location>
</feature>
<dbReference type="KEGG" id="cdep:91086105"/>
<feature type="region of interest" description="Disordered" evidence="1">
    <location>
        <begin position="275"/>
        <end position="306"/>
    </location>
</feature>
<feature type="compositionally biased region" description="Polar residues" evidence="1">
    <location>
        <begin position="276"/>
        <end position="288"/>
    </location>
</feature>
<organism evidence="2 3">
    <name type="scientific">Cryptococcus depauperatus CBS 7841</name>
    <dbReference type="NCBI Taxonomy" id="1295531"/>
    <lineage>
        <taxon>Eukaryota</taxon>
        <taxon>Fungi</taxon>
        <taxon>Dikarya</taxon>
        <taxon>Basidiomycota</taxon>
        <taxon>Agaricomycotina</taxon>
        <taxon>Tremellomycetes</taxon>
        <taxon>Tremellales</taxon>
        <taxon>Cryptococcaceae</taxon>
        <taxon>Cryptococcus</taxon>
    </lineage>
</organism>
<proteinExistence type="predicted"/>
<feature type="compositionally biased region" description="Polar residues" evidence="1">
    <location>
        <begin position="104"/>
        <end position="114"/>
    </location>
</feature>
<evidence type="ECO:0000256" key="1">
    <source>
        <dbReference type="SAM" id="MobiDB-lite"/>
    </source>
</evidence>
<feature type="region of interest" description="Disordered" evidence="1">
    <location>
        <begin position="638"/>
        <end position="781"/>
    </location>
</feature>
<feature type="compositionally biased region" description="Basic and acidic residues" evidence="1">
    <location>
        <begin position="289"/>
        <end position="298"/>
    </location>
</feature>
<accession>A0AAJ8JQS6</accession>
<feature type="region of interest" description="Disordered" evidence="1">
    <location>
        <begin position="427"/>
        <end position="493"/>
    </location>
</feature>
<name>A0AAJ8JQS6_9TREE</name>
<dbReference type="AlphaFoldDB" id="A0AAJ8JQS6"/>
<protein>
    <submittedName>
        <fullName evidence="2">Uncharacterized protein</fullName>
    </submittedName>
</protein>
<dbReference type="Proteomes" id="UP000094043">
    <property type="component" value="Chromosome 2"/>
</dbReference>
<gene>
    <name evidence="2" type="ORF">L203_101893</name>
</gene>
<dbReference type="RefSeq" id="XP_066067421.1">
    <property type="nucleotide sequence ID" value="XM_066211324.1"/>
</dbReference>
<feature type="compositionally biased region" description="Basic and acidic residues" evidence="1">
    <location>
        <begin position="760"/>
        <end position="781"/>
    </location>
</feature>
<reference evidence="2" key="3">
    <citation type="submission" date="2024-01" db="EMBL/GenBank/DDBJ databases">
        <authorList>
            <person name="Coelho M.A."/>
            <person name="David-Palma M."/>
            <person name="Shea T."/>
            <person name="Sun S."/>
            <person name="Cuomo C.A."/>
            <person name="Heitman J."/>
        </authorList>
    </citation>
    <scope>NUCLEOTIDE SEQUENCE</scope>
    <source>
        <strain evidence="2">CBS 7841</strain>
    </source>
</reference>
<evidence type="ECO:0000313" key="3">
    <source>
        <dbReference type="Proteomes" id="UP000094043"/>
    </source>
</evidence>
<feature type="compositionally biased region" description="Polar residues" evidence="1">
    <location>
        <begin position="595"/>
        <end position="607"/>
    </location>
</feature>
<dbReference type="EMBL" id="CP143785">
    <property type="protein sequence ID" value="WVN86721.1"/>
    <property type="molecule type" value="Genomic_DNA"/>
</dbReference>
<feature type="compositionally biased region" description="Basic and acidic residues" evidence="1">
    <location>
        <begin position="473"/>
        <end position="486"/>
    </location>
</feature>
<feature type="region of interest" description="Disordered" evidence="1">
    <location>
        <begin position="585"/>
        <end position="607"/>
    </location>
</feature>
<reference evidence="2" key="2">
    <citation type="journal article" date="2022" name="Elife">
        <title>Obligate sexual reproduction of a homothallic fungus closely related to the Cryptococcus pathogenic species complex.</title>
        <authorList>
            <person name="Passer A.R."/>
            <person name="Clancey S.A."/>
            <person name="Shea T."/>
            <person name="David-Palma M."/>
            <person name="Averette A.F."/>
            <person name="Boekhout T."/>
            <person name="Porcel B.M."/>
            <person name="Nowrousian M."/>
            <person name="Cuomo C.A."/>
            <person name="Sun S."/>
            <person name="Heitman J."/>
            <person name="Coelho M.A."/>
        </authorList>
    </citation>
    <scope>NUCLEOTIDE SEQUENCE</scope>
    <source>
        <strain evidence="2">CBS 7841</strain>
    </source>
</reference>
<feature type="compositionally biased region" description="Basic and acidic residues" evidence="1">
    <location>
        <begin position="137"/>
        <end position="156"/>
    </location>
</feature>
<evidence type="ECO:0000313" key="2">
    <source>
        <dbReference type="EMBL" id="WVN86721.1"/>
    </source>
</evidence>
<sequence>MLPSGARRRSPPVVVMYGRYVRERVREEKPGTARERLGGVQLAAAKVRKRSILTPASVKGGGGRQGREVSQVEEEGARLGGFHQDCFERLIACDMSEEEGFFDQSPSRQTMESTNEPRKRYLYKDSGDDPGALCRPGWEKTDKQGGSEFSLSRDYEMASQQPSLQNTPASTSSFGSVQQVQTVEPQGFLAPFPQHPLASLLLQEKHGSESSFTRKRSRKPSSPIPVDRPRRLRSASLGIPVHGGYPAILSSGQSAHVNVDKGAQKALPWYNEAPLSRSSITSPDTRPVSTEKYDEPPSERPWLPPTPKWLGASGAGSEKIQLPDPLASNYPVKHLRCVPQSSLLDTTQSYFPSEQEQLRKLLPVSGRNNIEPKRSSSNLTSPLKNIIDNEMRLHKRKNSSKGSPMSYVHPLVLQLSPVAHKFGDKLKPFGNDNKLIKSMKKSPPLERATVPSPSRSRHQGKNSELSLYSGARSGEDDTRDGHRILEGDNSQEQDTFQADAGNRTQIQPGNAPSVFSPANNAMMTWTEDNVRAFWMGYERACKDKQQGRDEMMLHAVREDRAQILKDMFLQRSDIATSQDYSNANLATFPPLPSHHTPSNQSSLVAPSSQPALIHVDPQEGSSYSSAARISHYEAERQGDLVIYDETPPGGMRRGRGRSEVDDDEDERKIKKSENDVEDDKSTMPSQTLAEEIKNEERHTVLESWESHHPRVTLSRNQQQAVLKPSLMPLGGPGPDNKNVESLGFGVSKIGRGTAKRRKQNKDGKLESEGIVKKGKGKQRDS</sequence>
<feature type="region of interest" description="Disordered" evidence="1">
    <location>
        <begin position="55"/>
        <end position="75"/>
    </location>
</feature>
<feature type="region of interest" description="Disordered" evidence="1">
    <location>
        <begin position="367"/>
        <end position="390"/>
    </location>
</feature>
<keyword evidence="3" id="KW-1185">Reference proteome</keyword>
<feature type="region of interest" description="Disordered" evidence="1">
    <location>
        <begin position="100"/>
        <end position="177"/>
    </location>
</feature>